<comment type="caution">
    <text evidence="2">The sequence shown here is derived from an EMBL/GenBank/DDBJ whole genome shotgun (WGS) entry which is preliminary data.</text>
</comment>
<dbReference type="Proteomes" id="UP001396898">
    <property type="component" value="Unassembled WGS sequence"/>
</dbReference>
<keyword evidence="1" id="KW-0812">Transmembrane</keyword>
<protein>
    <submittedName>
        <fullName evidence="2">Uncharacterized protein</fullName>
    </submittedName>
</protein>
<organism evidence="2 3">
    <name type="scientific">Apiospora marii</name>
    <dbReference type="NCBI Taxonomy" id="335849"/>
    <lineage>
        <taxon>Eukaryota</taxon>
        <taxon>Fungi</taxon>
        <taxon>Dikarya</taxon>
        <taxon>Ascomycota</taxon>
        <taxon>Pezizomycotina</taxon>
        <taxon>Sordariomycetes</taxon>
        <taxon>Xylariomycetidae</taxon>
        <taxon>Amphisphaeriales</taxon>
        <taxon>Apiosporaceae</taxon>
        <taxon>Apiospora</taxon>
    </lineage>
</organism>
<sequence length="282" mass="31216">MRRSGIASLSRLLVPELTSENMFVDCLRRDGYGLLSTRGGLRCWLVLWESNPVLVWLVALVVESDREGTTRREVREDDHNVLEAPIYTAIRKDSDGCRGIPISGNEDVEQHEKAGEDEVHQALADNPLDEGRLAGMLLVLLLSFAMTATLFIVIAAVTEQLPPAHGAANFHVVHIPVLGNAQQLRHDRLWDQLEHVPEHHKKRDSSEGSAQTGIAIIGATRQQHHAVGEGKRNGGRPEKPHQDLICWPSPVAAIFVSIAVSRRAEGSGYHGWMEMACRCTLF</sequence>
<dbReference type="EMBL" id="JAQQWI010000010">
    <property type="protein sequence ID" value="KAK8018750.1"/>
    <property type="molecule type" value="Genomic_DNA"/>
</dbReference>
<name>A0ABR1RUU9_9PEZI</name>
<accession>A0ABR1RUU9</accession>
<proteinExistence type="predicted"/>
<evidence type="ECO:0000256" key="1">
    <source>
        <dbReference type="SAM" id="Phobius"/>
    </source>
</evidence>
<gene>
    <name evidence="2" type="ORF">PG991_007940</name>
</gene>
<keyword evidence="1" id="KW-1133">Transmembrane helix</keyword>
<keyword evidence="3" id="KW-1185">Reference proteome</keyword>
<evidence type="ECO:0000313" key="3">
    <source>
        <dbReference type="Proteomes" id="UP001396898"/>
    </source>
</evidence>
<feature type="transmembrane region" description="Helical" evidence="1">
    <location>
        <begin position="133"/>
        <end position="157"/>
    </location>
</feature>
<keyword evidence="1" id="KW-0472">Membrane</keyword>
<reference evidence="2 3" key="1">
    <citation type="submission" date="2023-01" db="EMBL/GenBank/DDBJ databases">
        <title>Analysis of 21 Apiospora genomes using comparative genomics revels a genus with tremendous synthesis potential of carbohydrate active enzymes and secondary metabolites.</title>
        <authorList>
            <person name="Sorensen T."/>
        </authorList>
    </citation>
    <scope>NUCLEOTIDE SEQUENCE [LARGE SCALE GENOMIC DNA]</scope>
    <source>
        <strain evidence="2 3">CBS 20057</strain>
    </source>
</reference>
<evidence type="ECO:0000313" key="2">
    <source>
        <dbReference type="EMBL" id="KAK8018750.1"/>
    </source>
</evidence>